<reference evidence="1" key="1">
    <citation type="submission" date="2021-01" db="EMBL/GenBank/DDBJ databases">
        <authorList>
            <person name="Corre E."/>
            <person name="Pelletier E."/>
            <person name="Niang G."/>
            <person name="Scheremetjew M."/>
            <person name="Finn R."/>
            <person name="Kale V."/>
            <person name="Holt S."/>
            <person name="Cochrane G."/>
            <person name="Meng A."/>
            <person name="Brown T."/>
            <person name="Cohen L."/>
        </authorList>
    </citation>
    <scope>NUCLEOTIDE SEQUENCE</scope>
    <source>
        <strain evidence="1">CCMP622</strain>
    </source>
</reference>
<dbReference type="Pfam" id="PF00106">
    <property type="entry name" value="adh_short"/>
    <property type="match status" value="1"/>
</dbReference>
<accession>A0A7S2TNA5</accession>
<gene>
    <name evidence="1" type="ORF">LSP00402_LOCUS7129</name>
</gene>
<protein>
    <submittedName>
        <fullName evidence="1">Uncharacterized protein</fullName>
    </submittedName>
</protein>
<dbReference type="PANTHER" id="PTHR43975:SF2">
    <property type="entry name" value="EG:BACR7A4.14 PROTEIN-RELATED"/>
    <property type="match status" value="1"/>
</dbReference>
<proteinExistence type="predicted"/>
<dbReference type="AlphaFoldDB" id="A0A7S2TNA5"/>
<sequence>MRKYRNKTIAITGVSSKEGRRRALALAKAGANMVVADSNKRSADKLFQELKNSGANVISMGGQFSLEKDYQRLVQETVKAFGTIDVIILDKKTKEAGVWAKSYEVDIFGVFYRANPIADSLEEKKLKELDEPSEKVAQESAMKRFMDREQSEFKVGDSVIMRGLTKVEVMHLNGKKGTISSPSKEGYYRVKMEDGKSLDVRPGHLQQEARRVKALNINVLFLDSPEQ</sequence>
<dbReference type="InterPro" id="IPR002347">
    <property type="entry name" value="SDR_fam"/>
</dbReference>
<dbReference type="SUPFAM" id="SSF51735">
    <property type="entry name" value="NAD(P)-binding Rossmann-fold domains"/>
    <property type="match status" value="1"/>
</dbReference>
<dbReference type="InterPro" id="IPR036291">
    <property type="entry name" value="NAD(P)-bd_dom_sf"/>
</dbReference>
<organism evidence="1">
    <name type="scientific">Lotharella oceanica</name>
    <dbReference type="NCBI Taxonomy" id="641309"/>
    <lineage>
        <taxon>Eukaryota</taxon>
        <taxon>Sar</taxon>
        <taxon>Rhizaria</taxon>
        <taxon>Cercozoa</taxon>
        <taxon>Chlorarachniophyceae</taxon>
        <taxon>Lotharella</taxon>
    </lineage>
</organism>
<dbReference type="Gene3D" id="3.40.50.720">
    <property type="entry name" value="NAD(P)-binding Rossmann-like Domain"/>
    <property type="match status" value="1"/>
</dbReference>
<evidence type="ECO:0000313" key="1">
    <source>
        <dbReference type="EMBL" id="CAD9758316.1"/>
    </source>
</evidence>
<dbReference type="PANTHER" id="PTHR43975">
    <property type="entry name" value="ZGC:101858"/>
    <property type="match status" value="1"/>
</dbReference>
<name>A0A7S2TNA5_9EUKA</name>
<dbReference type="EMBL" id="HBHP01011477">
    <property type="protein sequence ID" value="CAD9758316.1"/>
    <property type="molecule type" value="Transcribed_RNA"/>
</dbReference>